<organism evidence="2 3">
    <name type="scientific">Clathrospora elynae</name>
    <dbReference type="NCBI Taxonomy" id="706981"/>
    <lineage>
        <taxon>Eukaryota</taxon>
        <taxon>Fungi</taxon>
        <taxon>Dikarya</taxon>
        <taxon>Ascomycota</taxon>
        <taxon>Pezizomycotina</taxon>
        <taxon>Dothideomycetes</taxon>
        <taxon>Pleosporomycetidae</taxon>
        <taxon>Pleosporales</taxon>
        <taxon>Diademaceae</taxon>
        <taxon>Clathrospora</taxon>
    </lineage>
</organism>
<feature type="region of interest" description="Disordered" evidence="1">
    <location>
        <begin position="1"/>
        <end position="39"/>
    </location>
</feature>
<dbReference type="EMBL" id="ML976047">
    <property type="protein sequence ID" value="KAF1941464.1"/>
    <property type="molecule type" value="Genomic_DNA"/>
</dbReference>
<dbReference type="Proteomes" id="UP000800038">
    <property type="component" value="Unassembled WGS sequence"/>
</dbReference>
<gene>
    <name evidence="2" type="ORF">EJ02DRAFT_318502</name>
</gene>
<name>A0A6A5SP73_9PLEO</name>
<sequence length="88" mass="9449">HLMRKPETCYDAASTGNARNHLSKPTRGHSVGPDGPIHISSREGNIAGAVLRLQVHIMRASGVEVSQSVANTLAASFSTKRFLEALRN</sequence>
<proteinExistence type="predicted"/>
<evidence type="ECO:0000256" key="1">
    <source>
        <dbReference type="SAM" id="MobiDB-lite"/>
    </source>
</evidence>
<protein>
    <submittedName>
        <fullName evidence="2">Uncharacterized protein</fullName>
    </submittedName>
</protein>
<evidence type="ECO:0000313" key="3">
    <source>
        <dbReference type="Proteomes" id="UP000800038"/>
    </source>
</evidence>
<accession>A0A6A5SP73</accession>
<feature type="non-terminal residue" evidence="2">
    <location>
        <position position="88"/>
    </location>
</feature>
<keyword evidence="3" id="KW-1185">Reference proteome</keyword>
<evidence type="ECO:0000313" key="2">
    <source>
        <dbReference type="EMBL" id="KAF1941464.1"/>
    </source>
</evidence>
<reference evidence="2" key="1">
    <citation type="journal article" date="2020" name="Stud. Mycol.">
        <title>101 Dothideomycetes genomes: a test case for predicting lifestyles and emergence of pathogens.</title>
        <authorList>
            <person name="Haridas S."/>
            <person name="Albert R."/>
            <person name="Binder M."/>
            <person name="Bloem J."/>
            <person name="Labutti K."/>
            <person name="Salamov A."/>
            <person name="Andreopoulos B."/>
            <person name="Baker S."/>
            <person name="Barry K."/>
            <person name="Bills G."/>
            <person name="Bluhm B."/>
            <person name="Cannon C."/>
            <person name="Castanera R."/>
            <person name="Culley D."/>
            <person name="Daum C."/>
            <person name="Ezra D."/>
            <person name="Gonzalez J."/>
            <person name="Henrissat B."/>
            <person name="Kuo A."/>
            <person name="Liang C."/>
            <person name="Lipzen A."/>
            <person name="Lutzoni F."/>
            <person name="Magnuson J."/>
            <person name="Mondo S."/>
            <person name="Nolan M."/>
            <person name="Ohm R."/>
            <person name="Pangilinan J."/>
            <person name="Park H.-J."/>
            <person name="Ramirez L."/>
            <person name="Alfaro M."/>
            <person name="Sun H."/>
            <person name="Tritt A."/>
            <person name="Yoshinaga Y."/>
            <person name="Zwiers L.-H."/>
            <person name="Turgeon B."/>
            <person name="Goodwin S."/>
            <person name="Spatafora J."/>
            <person name="Crous P."/>
            <person name="Grigoriev I."/>
        </authorList>
    </citation>
    <scope>NUCLEOTIDE SEQUENCE</scope>
    <source>
        <strain evidence="2">CBS 161.51</strain>
    </source>
</reference>
<feature type="non-terminal residue" evidence="2">
    <location>
        <position position="1"/>
    </location>
</feature>
<dbReference type="OrthoDB" id="3679949at2759"/>
<dbReference type="AlphaFoldDB" id="A0A6A5SP73"/>